<dbReference type="PANTHER" id="PTHR14140">
    <property type="entry name" value="E3 UBIQUITIN-PROTEIN LIGASE UHRF-RELATED"/>
    <property type="match status" value="1"/>
</dbReference>
<dbReference type="Ensembl" id="ENSAMXT00005056479.1">
    <property type="protein sequence ID" value="ENSAMXP00005052191.1"/>
    <property type="gene ID" value="ENSAMXG00005023492.1"/>
</dbReference>
<keyword evidence="7" id="KW-0677">Repeat</keyword>
<evidence type="ECO:0000256" key="12">
    <source>
        <dbReference type="ARBA" id="ARBA00023015"/>
    </source>
</evidence>
<feature type="compositionally biased region" description="Low complexity" evidence="18">
    <location>
        <begin position="260"/>
        <end position="270"/>
    </location>
</feature>
<evidence type="ECO:0000256" key="11">
    <source>
        <dbReference type="ARBA" id="ARBA00022853"/>
    </source>
</evidence>
<dbReference type="InterPro" id="IPR003105">
    <property type="entry name" value="SRA_YDG"/>
</dbReference>
<dbReference type="AlphaFoldDB" id="A0A8B9LLN2"/>
<dbReference type="GO" id="GO:0042393">
    <property type="term" value="F:histone binding"/>
    <property type="evidence" value="ECO:0007669"/>
    <property type="project" value="UniProtKB-UniRule"/>
</dbReference>
<dbReference type="InterPro" id="IPR047406">
    <property type="entry name" value="Ubl_UHRF1"/>
</dbReference>
<dbReference type="PROSITE" id="PS00518">
    <property type="entry name" value="ZF_RING_1"/>
    <property type="match status" value="1"/>
</dbReference>
<keyword evidence="12" id="KW-0805">Transcription regulation</keyword>
<keyword evidence="10 17" id="KW-0862">Zinc</keyword>
<dbReference type="InterPro" id="IPR015947">
    <property type="entry name" value="PUA-like_sf"/>
</dbReference>
<dbReference type="SUPFAM" id="SSF57850">
    <property type="entry name" value="RING/U-box"/>
    <property type="match status" value="1"/>
</dbReference>
<feature type="domain" description="YDG" evidence="22">
    <location>
        <begin position="392"/>
        <end position="564"/>
    </location>
</feature>
<evidence type="ECO:0000313" key="23">
    <source>
        <dbReference type="Ensembl" id="ENSAMXP00005052191.1"/>
    </source>
</evidence>
<keyword evidence="16" id="KW-0131">Cell cycle</keyword>
<dbReference type="Proteomes" id="UP000694621">
    <property type="component" value="Unplaced"/>
</dbReference>
<feature type="compositionally biased region" description="Basic residues" evidence="18">
    <location>
        <begin position="515"/>
        <end position="524"/>
    </location>
</feature>
<reference evidence="23" key="1">
    <citation type="submission" date="2025-08" db="UniProtKB">
        <authorList>
            <consortium name="Ensembl"/>
        </authorList>
    </citation>
    <scope>IDENTIFICATION</scope>
</reference>
<dbReference type="Gene3D" id="2.30.30.1150">
    <property type="match status" value="1"/>
</dbReference>
<dbReference type="InterPro" id="IPR013083">
    <property type="entry name" value="Znf_RING/FYVE/PHD"/>
</dbReference>
<keyword evidence="8 17" id="KW-0863">Zinc-finger</keyword>
<dbReference type="FunFam" id="3.10.20.90:FF:000143">
    <property type="entry name" value="E3 ubiquitin-protein ligase UHRF1 isoform 1"/>
    <property type="match status" value="1"/>
</dbReference>
<evidence type="ECO:0000256" key="4">
    <source>
        <dbReference type="ARBA" id="ARBA00022553"/>
    </source>
</evidence>
<evidence type="ECO:0000256" key="17">
    <source>
        <dbReference type="RuleBase" id="RU369101"/>
    </source>
</evidence>
<evidence type="ECO:0000256" key="10">
    <source>
        <dbReference type="ARBA" id="ARBA00022833"/>
    </source>
</evidence>
<dbReference type="FunFam" id="2.30.280.10:FF:000001">
    <property type="entry name" value="E3 ubiquitin-protein ligase UHRF1 isoform 1"/>
    <property type="match status" value="1"/>
</dbReference>
<evidence type="ECO:0000256" key="9">
    <source>
        <dbReference type="ARBA" id="ARBA00022786"/>
    </source>
</evidence>
<dbReference type="InterPro" id="IPR001841">
    <property type="entry name" value="Znf_RING"/>
</dbReference>
<dbReference type="CDD" id="cd16769">
    <property type="entry name" value="RING-HC_UHRF1"/>
    <property type="match status" value="1"/>
</dbReference>
<evidence type="ECO:0000256" key="2">
    <source>
        <dbReference type="ARBA" id="ARBA00004906"/>
    </source>
</evidence>
<evidence type="ECO:0000256" key="3">
    <source>
        <dbReference type="ARBA" id="ARBA00022491"/>
    </source>
</evidence>
<keyword evidence="13 17" id="KW-0238">DNA-binding</keyword>
<dbReference type="InterPro" id="IPR036987">
    <property type="entry name" value="SRA-YDG_sf"/>
</dbReference>
<feature type="region of interest" description="Disordered" evidence="18">
    <location>
        <begin position="258"/>
        <end position="286"/>
    </location>
</feature>
<dbReference type="CDD" id="cd15616">
    <property type="entry name" value="PHD_UHRF1"/>
    <property type="match status" value="1"/>
</dbReference>
<keyword evidence="14" id="KW-0804">Transcription</keyword>
<protein>
    <recommendedName>
        <fullName evidence="17">E3 ubiquitin-protein ligase UHRF</fullName>
        <ecNumber evidence="17">2.3.2.27</ecNumber>
    </recommendedName>
    <alternativeName>
        <fullName evidence="17">RING-type E3 ubiquitin transferase UHRF</fullName>
    </alternativeName>
    <alternativeName>
        <fullName evidence="17">Ubiquitin-like PHD and RING finger domain-containing protein</fullName>
    </alternativeName>
    <alternativeName>
        <fullName evidence="17">Ubiquitin-like-containing PHD and RING finger domains protein</fullName>
    </alternativeName>
</protein>
<dbReference type="GO" id="GO:0005634">
    <property type="term" value="C:nucleus"/>
    <property type="evidence" value="ECO:0007669"/>
    <property type="project" value="UniProtKB-SubCell"/>
</dbReference>
<dbReference type="Gene3D" id="2.30.280.10">
    <property type="entry name" value="SRA-YDG"/>
    <property type="match status" value="1"/>
</dbReference>
<evidence type="ECO:0000259" key="20">
    <source>
        <dbReference type="SMART" id="SM00213"/>
    </source>
</evidence>
<keyword evidence="15 17" id="KW-0539">Nucleus</keyword>
<dbReference type="InterPro" id="IPR045134">
    <property type="entry name" value="UHRF1/2-like"/>
</dbReference>
<keyword evidence="6 17" id="KW-0479">Metal-binding</keyword>
<feature type="domain" description="Ubiquitin-like" evidence="20">
    <location>
        <begin position="1"/>
        <end position="74"/>
    </location>
</feature>
<evidence type="ECO:0000256" key="14">
    <source>
        <dbReference type="ARBA" id="ARBA00023163"/>
    </source>
</evidence>
<dbReference type="FunFam" id="3.30.40.10:FF:000066">
    <property type="entry name" value="E3 ubiquitin-protein ligase UHRF2 isoform X1"/>
    <property type="match status" value="1"/>
</dbReference>
<feature type="domain" description="Zinc finger PHD-type" evidence="21">
    <location>
        <begin position="295"/>
        <end position="342"/>
    </location>
</feature>
<comment type="pathway">
    <text evidence="2 17">Protein modification; protein ubiquitination.</text>
</comment>
<dbReference type="GO" id="GO:0003677">
    <property type="term" value="F:DNA binding"/>
    <property type="evidence" value="ECO:0007669"/>
    <property type="project" value="UniProtKB-KW"/>
</dbReference>
<comment type="domain">
    <text evidence="17">The tudor-like regions specifically recognize and bind histone H3 unmethylated at 'Arg-2' (H3R2me0), while the PHD-type zinc finger specifically recognizes and binds histone H3 trimethylated at 'Lys-9' (H3K9me3).</text>
</comment>
<keyword evidence="9 17" id="KW-0833">Ubl conjugation pathway</keyword>
<dbReference type="Pfam" id="PF00240">
    <property type="entry name" value="ubiquitin"/>
    <property type="match status" value="1"/>
</dbReference>
<sequence length="714" mass="81004">MWIQVRTMDGKETHRVDSLSKLTKVDELRVKIMELFNVEPERQRLFYRGKQMEDGHTIFDYNVGLNDIVQLLVRQAQAQPALSLPKDKEAQSAGTSAQVDLVDPGFGFYKVRINEFVDARDLNMGAWFEAQIVNVTKTPKNTEEGGMETDGEEEILYHIKYEDYPENGVVQLLAKDVRPRARTVYQWHQLEAGMIVMVNYNPDEPKERGYWYDAEIQRKRETRTQREVFGKILLGDAGDSLNDCRIMFVSEIYKIEEPGSSDSSAATSDSPLKRSNGPECKHCKDDPKKNCRWCNCHVCGVKQDPDKQLLCDECDMAFHMYCLDPPLTTIPADEDWYCPQCRNDSSEVVRAGEKLKESKKKAKMASASSSSQRDWGKGMACVGRTKQCTIVPSNHYGPVPGVPVGTLWKFRVQVSESGVHRPHVAGIHGRSNDGAYSLVLAGGYEDDVDDGNEFTYTGSGGRDLSGNKRTAEQSCDQKLTNMNRALALNCNAPVNDKDGAEAKDWKAGKPVRVVRSSKGRKHSKYSPEDGNRYDGIYKVVKYWPEKGKSGFLVWRYLLKRNDDESAPWTRDGKERIKKLGLTMQEKHSPSKNTPKKIKVEAYKLTKEQKALIKEDELNKKLWDEAKQSLSLGPRFVNKVEEVFLCICCQEVVFQPITTECNHNVCRECLQRSFKAEVYTCPACRHDLGKNYQMTVNKPLQAILSQLFPGYSSGR</sequence>
<comment type="subcellular location">
    <subcellularLocation>
        <location evidence="17">Nucleus</location>
    </subcellularLocation>
</comment>
<dbReference type="SUPFAM" id="SSF57903">
    <property type="entry name" value="FYVE/PHD zinc finger"/>
    <property type="match status" value="1"/>
</dbReference>
<evidence type="ECO:0000256" key="8">
    <source>
        <dbReference type="ARBA" id="ARBA00022771"/>
    </source>
</evidence>
<dbReference type="PANTHER" id="PTHR14140:SF2">
    <property type="entry name" value="E3 UBIQUITIN-PROTEIN LIGASE UHRF1"/>
    <property type="match status" value="1"/>
</dbReference>
<gene>
    <name evidence="23" type="primary">uhrf1</name>
</gene>
<evidence type="ECO:0000256" key="18">
    <source>
        <dbReference type="SAM" id="MobiDB-lite"/>
    </source>
</evidence>
<dbReference type="InterPro" id="IPR017907">
    <property type="entry name" value="Znf_RING_CS"/>
</dbReference>
<evidence type="ECO:0000256" key="13">
    <source>
        <dbReference type="ARBA" id="ARBA00023125"/>
    </source>
</evidence>
<accession>A0A8B9LLN2</accession>
<comment type="domain">
    <text evidence="17">The YDG domain mediates the interaction with histone H3.</text>
</comment>
<evidence type="ECO:0000259" key="21">
    <source>
        <dbReference type="SMART" id="SM00249"/>
    </source>
</evidence>
<dbReference type="InterPro" id="IPR001965">
    <property type="entry name" value="Znf_PHD"/>
</dbReference>
<dbReference type="SMART" id="SM00213">
    <property type="entry name" value="UBQ"/>
    <property type="match status" value="1"/>
</dbReference>
<dbReference type="CDD" id="cd17122">
    <property type="entry name" value="Ubl_UHRF1"/>
    <property type="match status" value="1"/>
</dbReference>
<dbReference type="Gene3D" id="3.30.40.10">
    <property type="entry name" value="Zinc/RING finger domain, C3HC4 (zinc finger)"/>
    <property type="match status" value="1"/>
</dbReference>
<dbReference type="UniPathway" id="UPA00143"/>
<evidence type="ECO:0000256" key="1">
    <source>
        <dbReference type="ARBA" id="ARBA00000900"/>
    </source>
</evidence>
<feature type="domain" description="RING-type" evidence="19">
    <location>
        <begin position="645"/>
        <end position="683"/>
    </location>
</feature>
<dbReference type="CDD" id="cd20457">
    <property type="entry name" value="Tudor_UHRF1_rpt2"/>
    <property type="match status" value="1"/>
</dbReference>
<dbReference type="FunFam" id="2.30.30.140:FF:000068">
    <property type="entry name" value="E3 ubiquitin-protein ligase UHRF1 isoform 1"/>
    <property type="match status" value="1"/>
</dbReference>
<dbReference type="EC" id="2.3.2.27" evidence="17"/>
<feature type="region of interest" description="Disordered" evidence="18">
    <location>
        <begin position="501"/>
        <end position="526"/>
    </location>
</feature>
<dbReference type="Pfam" id="PF12148">
    <property type="entry name" value="TTD"/>
    <property type="match status" value="1"/>
</dbReference>
<dbReference type="Pfam" id="PF00628">
    <property type="entry name" value="PHD"/>
    <property type="match status" value="1"/>
</dbReference>
<keyword evidence="4" id="KW-0597">Phosphoprotein</keyword>
<dbReference type="GO" id="GO:0008270">
    <property type="term" value="F:zinc ion binding"/>
    <property type="evidence" value="ECO:0007669"/>
    <property type="project" value="UniProtKB-KW"/>
</dbReference>
<dbReference type="InterPro" id="IPR011011">
    <property type="entry name" value="Znf_FYVE_PHD"/>
</dbReference>
<dbReference type="Pfam" id="PF02182">
    <property type="entry name" value="SAD_SRA"/>
    <property type="match status" value="1"/>
</dbReference>
<dbReference type="SMART" id="SM00249">
    <property type="entry name" value="PHD"/>
    <property type="match status" value="1"/>
</dbReference>
<dbReference type="SMART" id="SM00184">
    <property type="entry name" value="RING"/>
    <property type="match status" value="2"/>
</dbReference>
<dbReference type="InterPro" id="IPR019787">
    <property type="entry name" value="Znf_PHD-finger"/>
</dbReference>
<evidence type="ECO:0000256" key="5">
    <source>
        <dbReference type="ARBA" id="ARBA00022679"/>
    </source>
</evidence>
<organism evidence="23 24">
    <name type="scientific">Astyanax mexicanus</name>
    <name type="common">Blind cave fish</name>
    <name type="synonym">Astyanax fasciatus mexicanus</name>
    <dbReference type="NCBI Taxonomy" id="7994"/>
    <lineage>
        <taxon>Eukaryota</taxon>
        <taxon>Metazoa</taxon>
        <taxon>Chordata</taxon>
        <taxon>Craniata</taxon>
        <taxon>Vertebrata</taxon>
        <taxon>Euteleostomi</taxon>
        <taxon>Actinopterygii</taxon>
        <taxon>Neopterygii</taxon>
        <taxon>Teleostei</taxon>
        <taxon>Ostariophysi</taxon>
        <taxon>Characiformes</taxon>
        <taxon>Characoidei</taxon>
        <taxon>Acestrorhamphidae</taxon>
        <taxon>Acestrorhamphinae</taxon>
        <taxon>Astyanax</taxon>
    </lineage>
</organism>
<dbReference type="InterPro" id="IPR029071">
    <property type="entry name" value="Ubiquitin-like_domsf"/>
</dbReference>
<feature type="domain" description="RING-type" evidence="19">
    <location>
        <begin position="296"/>
        <end position="341"/>
    </location>
</feature>
<keyword evidence="11" id="KW-0156">Chromatin regulator</keyword>
<dbReference type="SUPFAM" id="SSF54236">
    <property type="entry name" value="Ubiquitin-like"/>
    <property type="match status" value="1"/>
</dbReference>
<evidence type="ECO:0000256" key="15">
    <source>
        <dbReference type="ARBA" id="ARBA00023242"/>
    </source>
</evidence>
<keyword evidence="3" id="KW-0678">Repressor</keyword>
<proteinExistence type="predicted"/>
<comment type="function">
    <text evidence="17">Multi domain E3 ubiquitin ligase that also plays a role in DNA methylation and histone modifications.</text>
</comment>
<name>A0A8B9LLN2_ASTMX</name>
<comment type="catalytic activity">
    <reaction evidence="1 17">
        <text>S-ubiquitinyl-[E2 ubiquitin-conjugating enzyme]-L-cysteine + [acceptor protein]-L-lysine = [E2 ubiquitin-conjugating enzyme]-L-cysteine + N(6)-ubiquitinyl-[acceptor protein]-L-lysine.</text>
        <dbReference type="EC" id="2.3.2.27"/>
    </reaction>
</comment>
<dbReference type="GO" id="GO:0006950">
    <property type="term" value="P:response to stress"/>
    <property type="evidence" value="ECO:0007669"/>
    <property type="project" value="UniProtKB-ARBA"/>
</dbReference>
<evidence type="ECO:0000259" key="19">
    <source>
        <dbReference type="SMART" id="SM00184"/>
    </source>
</evidence>
<dbReference type="InterPro" id="IPR021991">
    <property type="entry name" value="TTD_dom"/>
</dbReference>
<evidence type="ECO:0000256" key="7">
    <source>
        <dbReference type="ARBA" id="ARBA00022737"/>
    </source>
</evidence>
<dbReference type="SUPFAM" id="SSF88697">
    <property type="entry name" value="PUA domain-like"/>
    <property type="match status" value="1"/>
</dbReference>
<evidence type="ECO:0000313" key="24">
    <source>
        <dbReference type="Proteomes" id="UP000694621"/>
    </source>
</evidence>
<dbReference type="SMART" id="SM00466">
    <property type="entry name" value="SRA"/>
    <property type="match status" value="1"/>
</dbReference>
<dbReference type="FunFam" id="2.30.30.1150:FF:000001">
    <property type="entry name" value="E3 ubiquitin-protein ligase UHRF2 isoform X1"/>
    <property type="match status" value="1"/>
</dbReference>
<dbReference type="Gene3D" id="3.10.20.90">
    <property type="entry name" value="Phosphatidylinositol 3-kinase Catalytic Subunit, Chain A, domain 1"/>
    <property type="match status" value="1"/>
</dbReference>
<evidence type="ECO:0000256" key="16">
    <source>
        <dbReference type="ARBA" id="ARBA00023306"/>
    </source>
</evidence>
<dbReference type="Gene3D" id="2.30.30.140">
    <property type="match status" value="1"/>
</dbReference>
<dbReference type="GO" id="GO:0044027">
    <property type="term" value="P:negative regulation of gene expression via chromosomal CpG island methylation"/>
    <property type="evidence" value="ECO:0007669"/>
    <property type="project" value="TreeGrafter"/>
</dbReference>
<evidence type="ECO:0000259" key="22">
    <source>
        <dbReference type="SMART" id="SM00466"/>
    </source>
</evidence>
<dbReference type="GO" id="GO:0016567">
    <property type="term" value="P:protein ubiquitination"/>
    <property type="evidence" value="ECO:0007669"/>
    <property type="project" value="UniProtKB-UniRule"/>
</dbReference>
<dbReference type="GO" id="GO:0061630">
    <property type="term" value="F:ubiquitin protein ligase activity"/>
    <property type="evidence" value="ECO:0007669"/>
    <property type="project" value="UniProtKB-UniRule"/>
</dbReference>
<evidence type="ECO:0000256" key="6">
    <source>
        <dbReference type="ARBA" id="ARBA00022723"/>
    </source>
</evidence>
<dbReference type="InterPro" id="IPR000626">
    <property type="entry name" value="Ubiquitin-like_dom"/>
</dbReference>
<keyword evidence="5 17" id="KW-0808">Transferase</keyword>